<dbReference type="OrthoDB" id="6593850at2"/>
<name>A0A7W3D5D1_CITFR</name>
<reference evidence="2 3" key="1">
    <citation type="submission" date="2020-06" db="EMBL/GenBank/DDBJ databases">
        <title>REHAB project genomes.</title>
        <authorList>
            <person name="Shaw L.P."/>
        </authorList>
    </citation>
    <scope>NUCLEOTIDE SEQUENCE [LARGE SCALE GENOMIC DNA]</scope>
    <source>
        <strain evidence="2 3">RHBSTW-00116</strain>
    </source>
</reference>
<dbReference type="RefSeq" id="WP_117341911.1">
    <property type="nucleotide sequence ID" value="NZ_CP038856.1"/>
</dbReference>
<evidence type="ECO:0000256" key="1">
    <source>
        <dbReference type="SAM" id="SignalP"/>
    </source>
</evidence>
<accession>A0A7W3D5D1</accession>
<evidence type="ECO:0000313" key="3">
    <source>
        <dbReference type="Proteomes" id="UP000591803"/>
    </source>
</evidence>
<dbReference type="EMBL" id="JABXRI010000001">
    <property type="protein sequence ID" value="MBA8063236.1"/>
    <property type="molecule type" value="Genomic_DNA"/>
</dbReference>
<proteinExistence type="predicted"/>
<comment type="caution">
    <text evidence="2">The sequence shown here is derived from an EMBL/GenBank/DDBJ whole genome shotgun (WGS) entry which is preliminary data.</text>
</comment>
<dbReference type="Proteomes" id="UP000591803">
    <property type="component" value="Unassembled WGS sequence"/>
</dbReference>
<protein>
    <submittedName>
        <fullName evidence="2">Uncharacterized protein</fullName>
    </submittedName>
</protein>
<sequence>MKRSRVRSYFAFTVLLMTSFCAIASTLQDQAARERELSAALSTGNSVIIIGGTEDFGFTLRSRNKIHRPFAIQDGIGDPIMFNRFQNQSYNPARDGFSSNPARGGFMMGAPIRR</sequence>
<feature type="signal peptide" evidence="1">
    <location>
        <begin position="1"/>
        <end position="24"/>
    </location>
</feature>
<keyword evidence="1" id="KW-0732">Signal</keyword>
<dbReference type="AlphaFoldDB" id="A0A7W3D5D1"/>
<evidence type="ECO:0000313" key="2">
    <source>
        <dbReference type="EMBL" id="MBA8063236.1"/>
    </source>
</evidence>
<feature type="chain" id="PRO_5031489102" evidence="1">
    <location>
        <begin position="25"/>
        <end position="114"/>
    </location>
</feature>
<gene>
    <name evidence="2" type="ORF">HV077_12720</name>
</gene>
<organism evidence="2 3">
    <name type="scientific">Citrobacter freundii</name>
    <dbReference type="NCBI Taxonomy" id="546"/>
    <lineage>
        <taxon>Bacteria</taxon>
        <taxon>Pseudomonadati</taxon>
        <taxon>Pseudomonadota</taxon>
        <taxon>Gammaproteobacteria</taxon>
        <taxon>Enterobacterales</taxon>
        <taxon>Enterobacteriaceae</taxon>
        <taxon>Citrobacter</taxon>
        <taxon>Citrobacter freundii complex</taxon>
    </lineage>
</organism>